<evidence type="ECO:0000313" key="12">
    <source>
        <dbReference type="Proteomes" id="UP001157355"/>
    </source>
</evidence>
<feature type="transmembrane region" description="Helical" evidence="8">
    <location>
        <begin position="285"/>
        <end position="309"/>
    </location>
</feature>
<evidence type="ECO:0000256" key="8">
    <source>
        <dbReference type="SAM" id="Phobius"/>
    </source>
</evidence>
<evidence type="ECO:0000313" key="11">
    <source>
        <dbReference type="EMBL" id="GLS86890.1"/>
    </source>
</evidence>
<keyword evidence="5 8" id="KW-0812">Transmembrane</keyword>
<proteinExistence type="inferred from homology"/>
<dbReference type="Pfam" id="PF12704">
    <property type="entry name" value="MacB_PCD"/>
    <property type="match status" value="1"/>
</dbReference>
<keyword evidence="4" id="KW-1003">Cell membrane</keyword>
<evidence type="ECO:0000256" key="1">
    <source>
        <dbReference type="ARBA" id="ARBA00004651"/>
    </source>
</evidence>
<dbReference type="GO" id="GO:0042953">
    <property type="term" value="P:lipoprotein transport"/>
    <property type="evidence" value="ECO:0007669"/>
    <property type="project" value="InterPro"/>
</dbReference>
<dbReference type="AlphaFoldDB" id="A0AA37U429"/>
<dbReference type="InterPro" id="IPR011925">
    <property type="entry name" value="LolCE_TM"/>
</dbReference>
<evidence type="ECO:0000259" key="10">
    <source>
        <dbReference type="Pfam" id="PF12704"/>
    </source>
</evidence>
<evidence type="ECO:0000256" key="5">
    <source>
        <dbReference type="ARBA" id="ARBA00022692"/>
    </source>
</evidence>
<name>A0AA37U429_9RHOB</name>
<keyword evidence="7 8" id="KW-0472">Membrane</keyword>
<keyword evidence="12" id="KW-1185">Reference proteome</keyword>
<keyword evidence="6 8" id="KW-1133">Transmembrane helix</keyword>
<feature type="transmembrane region" description="Helical" evidence="8">
    <location>
        <begin position="30"/>
        <end position="52"/>
    </location>
</feature>
<dbReference type="GO" id="GO:0098797">
    <property type="term" value="C:plasma membrane protein complex"/>
    <property type="evidence" value="ECO:0007669"/>
    <property type="project" value="TreeGrafter"/>
</dbReference>
<dbReference type="GO" id="GO:0044874">
    <property type="term" value="P:lipoprotein localization to outer membrane"/>
    <property type="evidence" value="ECO:0007669"/>
    <property type="project" value="TreeGrafter"/>
</dbReference>
<evidence type="ECO:0000259" key="9">
    <source>
        <dbReference type="Pfam" id="PF02687"/>
    </source>
</evidence>
<comment type="subcellular location">
    <subcellularLocation>
        <location evidence="1">Cell membrane</location>
        <topology evidence="1">Multi-pass membrane protein</topology>
    </subcellularLocation>
</comment>
<evidence type="ECO:0000256" key="6">
    <source>
        <dbReference type="ARBA" id="ARBA00022989"/>
    </source>
</evidence>
<feature type="transmembrane region" description="Helical" evidence="8">
    <location>
        <begin position="330"/>
        <end position="359"/>
    </location>
</feature>
<dbReference type="InterPro" id="IPR003838">
    <property type="entry name" value="ABC3_permease_C"/>
</dbReference>
<evidence type="ECO:0000256" key="7">
    <source>
        <dbReference type="ARBA" id="ARBA00023136"/>
    </source>
</evidence>
<dbReference type="PANTHER" id="PTHR30489">
    <property type="entry name" value="LIPOPROTEIN-RELEASING SYSTEM TRANSMEMBRANE PROTEIN LOLE"/>
    <property type="match status" value="1"/>
</dbReference>
<dbReference type="NCBIfam" id="TIGR02212">
    <property type="entry name" value="lolCE"/>
    <property type="match status" value="1"/>
</dbReference>
<dbReference type="InterPro" id="IPR025857">
    <property type="entry name" value="MacB_PCD"/>
</dbReference>
<evidence type="ECO:0000256" key="4">
    <source>
        <dbReference type="ARBA" id="ARBA00022475"/>
    </source>
</evidence>
<keyword evidence="3" id="KW-0813">Transport</keyword>
<dbReference type="EMBL" id="BSPP01000007">
    <property type="protein sequence ID" value="GLS86890.1"/>
    <property type="molecule type" value="Genomic_DNA"/>
</dbReference>
<organism evidence="11 12">
    <name type="scientific">Cypionkella aquatica</name>
    <dbReference type="NCBI Taxonomy" id="1756042"/>
    <lineage>
        <taxon>Bacteria</taxon>
        <taxon>Pseudomonadati</taxon>
        <taxon>Pseudomonadota</taxon>
        <taxon>Alphaproteobacteria</taxon>
        <taxon>Rhodobacterales</taxon>
        <taxon>Paracoccaceae</taxon>
        <taxon>Cypionkella</taxon>
    </lineage>
</organism>
<gene>
    <name evidence="11" type="primary">LolE</name>
    <name evidence="11" type="ORF">GCM10010873_18640</name>
</gene>
<reference evidence="11 12" key="1">
    <citation type="journal article" date="2014" name="Int. J. Syst. Evol. Microbiol.">
        <title>Complete genome sequence of Corynebacterium casei LMG S-19264T (=DSM 44701T), isolated from a smear-ripened cheese.</title>
        <authorList>
            <consortium name="US DOE Joint Genome Institute (JGI-PGF)"/>
            <person name="Walter F."/>
            <person name="Albersmeier A."/>
            <person name="Kalinowski J."/>
            <person name="Ruckert C."/>
        </authorList>
    </citation>
    <scope>NUCLEOTIDE SEQUENCE [LARGE SCALE GENOMIC DNA]</scope>
    <source>
        <strain evidence="11 12">NBRC 111766</strain>
    </source>
</reference>
<feature type="transmembrane region" description="Helical" evidence="8">
    <location>
        <begin position="394"/>
        <end position="413"/>
    </location>
</feature>
<sequence length="428" mass="46069">MASTRPFSRFEFMIAWRYLRAKRAEGGVSVMTWISLIGITLAVFALIVTLAVRSGFRTELVSTFLGSNAHVTVYSAGHLDASGQMVKGFADYDAVAAKLAAIPGVIEAAPQIKGQVMVTAIGDGSSGSEVFGLRLADLRRIPRIGDGADAYGNLDDFDSGIAIGSGLARTLGVTVGDKVRVISPSGVKSPMGFSPRINAYSVVYIFTSGNYLIDQSRMYMPFAEAQSYFNRENLVDEFAVMVKDPEAIDAYRDQVMAAAGQDALLWTWMDSAGSYLNALKIEDNVMFLIMSILVLISTLNIISGLIMLVKNKGRDIGILRTMGLTEGAILRIFFICGAFTGVVGTLLGVVIGCLFATYIDDVVALINLVTGGDVWDPSIRGIYALPAELKLRDVASAMALSLGLSFIVTIFPARRAARMNPVEALRYE</sequence>
<dbReference type="Proteomes" id="UP001157355">
    <property type="component" value="Unassembled WGS sequence"/>
</dbReference>
<evidence type="ECO:0000256" key="2">
    <source>
        <dbReference type="ARBA" id="ARBA00005236"/>
    </source>
</evidence>
<feature type="domain" description="MacB-like periplasmic core" evidence="10">
    <location>
        <begin position="32"/>
        <end position="256"/>
    </location>
</feature>
<evidence type="ECO:0000256" key="3">
    <source>
        <dbReference type="ARBA" id="ARBA00022448"/>
    </source>
</evidence>
<protein>
    <submittedName>
        <fullName evidence="11">ABC transporter substrate-binding protein</fullName>
    </submittedName>
</protein>
<comment type="caution">
    <text evidence="11">The sequence shown here is derived from an EMBL/GenBank/DDBJ whole genome shotgun (WGS) entry which is preliminary data.</text>
</comment>
<comment type="similarity">
    <text evidence="2">Belongs to the ABC-4 integral membrane protein family. LolC/E subfamily.</text>
</comment>
<accession>A0AA37U429</accession>
<dbReference type="InterPro" id="IPR051447">
    <property type="entry name" value="Lipoprotein-release_system"/>
</dbReference>
<dbReference type="PANTHER" id="PTHR30489:SF0">
    <property type="entry name" value="LIPOPROTEIN-RELEASING SYSTEM TRANSMEMBRANE PROTEIN LOLE"/>
    <property type="match status" value="1"/>
</dbReference>
<feature type="domain" description="ABC3 transporter permease C-terminal" evidence="9">
    <location>
        <begin position="288"/>
        <end position="421"/>
    </location>
</feature>
<dbReference type="Pfam" id="PF02687">
    <property type="entry name" value="FtsX"/>
    <property type="match status" value="1"/>
</dbReference>